<dbReference type="Proteomes" id="UP000295129">
    <property type="component" value="Unassembled WGS sequence"/>
</dbReference>
<dbReference type="GO" id="GO:0016740">
    <property type="term" value="F:transferase activity"/>
    <property type="evidence" value="ECO:0007669"/>
    <property type="project" value="UniProtKB-KW"/>
</dbReference>
<dbReference type="Gene3D" id="3.40.250.10">
    <property type="entry name" value="Rhodanese-like domain"/>
    <property type="match status" value="1"/>
</dbReference>
<name>A0A4R6DWK8_9RHOO</name>
<dbReference type="EMBL" id="SNVV01000011">
    <property type="protein sequence ID" value="TDN49670.1"/>
    <property type="molecule type" value="Genomic_DNA"/>
</dbReference>
<sequence>MKELSPREAHAYLQTTPNALLIDVRSEIEHHFVGHPPAARHVPWNDGPEWAVNPDFVSDVEKLAGDRKRPLLLLCRSGNRSEMAAQALIAAGFSQVFNIVHGFEGDLDEHHHRNTLNGWRHDGLPWEQC</sequence>
<gene>
    <name evidence="2" type="ORF">C7389_111149</name>
</gene>
<evidence type="ECO:0000259" key="1">
    <source>
        <dbReference type="PROSITE" id="PS50206"/>
    </source>
</evidence>
<dbReference type="AlphaFoldDB" id="A0A4R6DWK8"/>
<dbReference type="PANTHER" id="PTHR45431">
    <property type="entry name" value="RHODANESE-LIKE DOMAIN-CONTAINING PROTEIN 15, CHLOROPLASTIC"/>
    <property type="match status" value="1"/>
</dbReference>
<dbReference type="PANTHER" id="PTHR45431:SF3">
    <property type="entry name" value="RHODANESE-LIKE DOMAIN-CONTAINING PROTEIN 15, CHLOROPLASTIC"/>
    <property type="match status" value="1"/>
</dbReference>
<proteinExistence type="predicted"/>
<dbReference type="CDD" id="cd01522">
    <property type="entry name" value="RHOD_1"/>
    <property type="match status" value="1"/>
</dbReference>
<dbReference type="InterPro" id="IPR052367">
    <property type="entry name" value="Thiosulfate_ST/Rhodanese-like"/>
</dbReference>
<dbReference type="Pfam" id="PF00581">
    <property type="entry name" value="Rhodanese"/>
    <property type="match status" value="1"/>
</dbReference>
<reference evidence="2 3" key="1">
    <citation type="submission" date="2019-03" db="EMBL/GenBank/DDBJ databases">
        <title>Genomic Encyclopedia of Type Strains, Phase IV (KMG-IV): sequencing the most valuable type-strain genomes for metagenomic binning, comparative biology and taxonomic classification.</title>
        <authorList>
            <person name="Goeker M."/>
        </authorList>
    </citation>
    <scope>NUCLEOTIDE SEQUENCE [LARGE SCALE GENOMIC DNA]</scope>
    <source>
        <strain evidence="2 3">DSM 12121</strain>
    </source>
</reference>
<accession>A0A4R6DWK8</accession>
<keyword evidence="3" id="KW-1185">Reference proteome</keyword>
<dbReference type="InterPro" id="IPR036873">
    <property type="entry name" value="Rhodanese-like_dom_sf"/>
</dbReference>
<evidence type="ECO:0000313" key="3">
    <source>
        <dbReference type="Proteomes" id="UP000295129"/>
    </source>
</evidence>
<keyword evidence="2" id="KW-0808">Transferase</keyword>
<feature type="domain" description="Rhodanese" evidence="1">
    <location>
        <begin position="15"/>
        <end position="115"/>
    </location>
</feature>
<protein>
    <submittedName>
        <fullName evidence="2">Thiosulfate sulfurtransferase</fullName>
    </submittedName>
</protein>
<dbReference type="SUPFAM" id="SSF52821">
    <property type="entry name" value="Rhodanese/Cell cycle control phosphatase"/>
    <property type="match status" value="1"/>
</dbReference>
<comment type="caution">
    <text evidence="2">The sequence shown here is derived from an EMBL/GenBank/DDBJ whole genome shotgun (WGS) entry which is preliminary data.</text>
</comment>
<dbReference type="SMART" id="SM00450">
    <property type="entry name" value="RHOD"/>
    <property type="match status" value="1"/>
</dbReference>
<evidence type="ECO:0000313" key="2">
    <source>
        <dbReference type="EMBL" id="TDN49670.1"/>
    </source>
</evidence>
<dbReference type="OrthoDB" id="9789585at2"/>
<organism evidence="2 3">
    <name type="scientific">Azoarcus indigens</name>
    <dbReference type="NCBI Taxonomy" id="29545"/>
    <lineage>
        <taxon>Bacteria</taxon>
        <taxon>Pseudomonadati</taxon>
        <taxon>Pseudomonadota</taxon>
        <taxon>Betaproteobacteria</taxon>
        <taxon>Rhodocyclales</taxon>
        <taxon>Zoogloeaceae</taxon>
        <taxon>Azoarcus</taxon>
    </lineage>
</organism>
<dbReference type="PROSITE" id="PS50206">
    <property type="entry name" value="RHODANESE_3"/>
    <property type="match status" value="1"/>
</dbReference>
<dbReference type="InterPro" id="IPR001763">
    <property type="entry name" value="Rhodanese-like_dom"/>
</dbReference>